<proteinExistence type="predicted"/>
<accession>A0A1H1QK73</accession>
<dbReference type="EMBL" id="LT629774">
    <property type="protein sequence ID" value="SDS23824.1"/>
    <property type="molecule type" value="Genomic_DNA"/>
</dbReference>
<sequence>MHVGLIIVFNHFKDSQLKSDFITSLKALHNIKICLVCNSNDDIVLEQLNEIAYHGDHIAVVSTKRTKSTSSAVKAGARYVYNHYNLKYVGYIADFSSLESFEFVKKFESHQQTIITLIKEEIAAKKVKQTYYQSLFSIPKHLDKVLAMSQKIS</sequence>
<evidence type="ECO:0008006" key="3">
    <source>
        <dbReference type="Google" id="ProtNLM"/>
    </source>
</evidence>
<protein>
    <recommendedName>
        <fullName evidence="3">Glycosyl transferase family 2</fullName>
    </recommendedName>
</protein>
<evidence type="ECO:0000313" key="2">
    <source>
        <dbReference type="Proteomes" id="UP000198963"/>
    </source>
</evidence>
<dbReference type="AlphaFoldDB" id="A0A1H1QK73"/>
<organism evidence="1 2">
    <name type="scientific">Winogradskyella sediminis</name>
    <dbReference type="NCBI Taxonomy" id="1382466"/>
    <lineage>
        <taxon>Bacteria</taxon>
        <taxon>Pseudomonadati</taxon>
        <taxon>Bacteroidota</taxon>
        <taxon>Flavobacteriia</taxon>
        <taxon>Flavobacteriales</taxon>
        <taxon>Flavobacteriaceae</taxon>
        <taxon>Winogradskyella</taxon>
    </lineage>
</organism>
<dbReference type="STRING" id="1249933.SAMN04489797_1166"/>
<dbReference type="Proteomes" id="UP000198963">
    <property type="component" value="Chromosome I"/>
</dbReference>
<evidence type="ECO:0000313" key="1">
    <source>
        <dbReference type="EMBL" id="SDS23824.1"/>
    </source>
</evidence>
<gene>
    <name evidence="1" type="ORF">SAMN04489797_1166</name>
</gene>
<reference evidence="1 2" key="1">
    <citation type="submission" date="2016-10" db="EMBL/GenBank/DDBJ databases">
        <authorList>
            <person name="Varghese N."/>
            <person name="Submissions S."/>
        </authorList>
    </citation>
    <scope>NUCLEOTIDE SEQUENCE [LARGE SCALE GENOMIC DNA]</scope>
    <source>
        <strain evidence="1 2">RHA_55</strain>
    </source>
</reference>
<name>A0A1H1QK73_9FLAO</name>
<dbReference type="RefSeq" id="WP_092445154.1">
    <property type="nucleotide sequence ID" value="NZ_JBLXAG010000026.1"/>
</dbReference>
<keyword evidence="2" id="KW-1185">Reference proteome</keyword>